<feature type="transmembrane region" description="Helical" evidence="8">
    <location>
        <begin position="534"/>
        <end position="553"/>
    </location>
</feature>
<dbReference type="EMBL" id="CP054142">
    <property type="protein sequence ID" value="QTQ13621.1"/>
    <property type="molecule type" value="Genomic_DNA"/>
</dbReference>
<feature type="transmembrane region" description="Helical" evidence="8">
    <location>
        <begin position="212"/>
        <end position="231"/>
    </location>
</feature>
<feature type="transmembrane region" description="Helical" evidence="8">
    <location>
        <begin position="313"/>
        <end position="334"/>
    </location>
</feature>
<feature type="domain" description="ABC transmembrane type-1" evidence="9">
    <location>
        <begin position="370"/>
        <end position="553"/>
    </location>
</feature>
<feature type="transmembrane region" description="Helical" evidence="8">
    <location>
        <begin position="252"/>
        <end position="274"/>
    </location>
</feature>
<gene>
    <name evidence="10" type="ORF">HRQ91_03640</name>
</gene>
<keyword evidence="3" id="KW-1003">Cell membrane</keyword>
<dbReference type="InterPro" id="IPR000515">
    <property type="entry name" value="MetI-like"/>
</dbReference>
<feature type="transmembrane region" description="Helical" evidence="8">
    <location>
        <begin position="68"/>
        <end position="92"/>
    </location>
</feature>
<evidence type="ECO:0000256" key="1">
    <source>
        <dbReference type="ARBA" id="ARBA00004429"/>
    </source>
</evidence>
<sequence length="561" mass="61391">MKKTAGPKYLPTKTILYTACACAALLCTVILIATFVIPFVAAVSPAFTSVREEKFQYAFFSVIKPAFFTVRLAFFSTALAVAVGLPAAYLIANKKFLGRSFLESLSAIPLCFPPLLVALGYVSAFGMQGSVNKVLMKAFNFERPPVTFLYSFAGIILVQGFYNFPIVMKTVGDSWKRIPKEMQEAAKMLGAKNFCVFRTVTIFQLLPSLAASSLIVFLFCFFSFIIVLLFGPVGSATLEVEIYQAARSTLNFYKASVLSLLETAIAVSVIVLHAKAEKLSKKNKGISLSNNVGGGDDKNGKNFLKNSPLPEKILAAFVIFLIAVCFLLPLFMLAVNAFSGNAGQRAARYVNFTFANFIKIFSQKSFYVSVKHTFQTAFSTAVLCTAAGTAYSFAVKRFSNPKIIFLIVPLLPMAVSSVVTGFGMTQFIRRGSPLTMILAQSALYWPFAFRQIMHGVDRIPKEIQEASVLFTAGRFDRYFSVMLPLCKTNIISAFGFCFALSAGDAALPLILAIPRYDTLSLFTYRLASSYRFDDACACGCILALLTAGVFYLSSKFPGKNL</sequence>
<dbReference type="AlphaFoldDB" id="A0A975IE63"/>
<keyword evidence="2 8" id="KW-0813">Transport</keyword>
<evidence type="ECO:0000256" key="8">
    <source>
        <dbReference type="RuleBase" id="RU363032"/>
    </source>
</evidence>
<dbReference type="Pfam" id="PF00528">
    <property type="entry name" value="BPD_transp_1"/>
    <property type="match status" value="2"/>
</dbReference>
<dbReference type="Proteomes" id="UP000671908">
    <property type="component" value="Chromosome"/>
</dbReference>
<feature type="transmembrane region" description="Helical" evidence="8">
    <location>
        <begin position="403"/>
        <end position="428"/>
    </location>
</feature>
<feature type="transmembrane region" description="Helical" evidence="8">
    <location>
        <begin position="104"/>
        <end position="127"/>
    </location>
</feature>
<accession>A0A975IE63</accession>
<dbReference type="CDD" id="cd06261">
    <property type="entry name" value="TM_PBP2"/>
    <property type="match status" value="2"/>
</dbReference>
<evidence type="ECO:0000259" key="9">
    <source>
        <dbReference type="PROSITE" id="PS50928"/>
    </source>
</evidence>
<evidence type="ECO:0000256" key="4">
    <source>
        <dbReference type="ARBA" id="ARBA00022519"/>
    </source>
</evidence>
<evidence type="ECO:0000256" key="2">
    <source>
        <dbReference type="ARBA" id="ARBA00022448"/>
    </source>
</evidence>
<keyword evidence="4" id="KW-0997">Cell inner membrane</keyword>
<dbReference type="Gene3D" id="1.10.3720.10">
    <property type="entry name" value="MetI-like"/>
    <property type="match status" value="2"/>
</dbReference>
<feature type="transmembrane region" description="Helical" evidence="8">
    <location>
        <begin position="147"/>
        <end position="168"/>
    </location>
</feature>
<keyword evidence="6 8" id="KW-1133">Transmembrane helix</keyword>
<dbReference type="PANTHER" id="PTHR43357">
    <property type="entry name" value="INNER MEMBRANE ABC TRANSPORTER PERMEASE PROTEIN YDCV"/>
    <property type="match status" value="1"/>
</dbReference>
<feature type="transmembrane region" description="Helical" evidence="8">
    <location>
        <begin position="189"/>
        <end position="206"/>
    </location>
</feature>
<protein>
    <submittedName>
        <fullName evidence="10">Iron ABC transporter permease</fullName>
    </submittedName>
</protein>
<evidence type="ECO:0000256" key="6">
    <source>
        <dbReference type="ARBA" id="ARBA00022989"/>
    </source>
</evidence>
<dbReference type="InterPro" id="IPR035906">
    <property type="entry name" value="MetI-like_sf"/>
</dbReference>
<keyword evidence="11" id="KW-1185">Reference proteome</keyword>
<comment type="subcellular location">
    <subcellularLocation>
        <location evidence="1">Cell inner membrane</location>
        <topology evidence="1">Multi-pass membrane protein</topology>
    </subcellularLocation>
    <subcellularLocation>
        <location evidence="8">Cell membrane</location>
        <topology evidence="8">Multi-pass membrane protein</topology>
    </subcellularLocation>
</comment>
<evidence type="ECO:0000313" key="10">
    <source>
        <dbReference type="EMBL" id="QTQ13621.1"/>
    </source>
</evidence>
<dbReference type="RefSeq" id="WP_210120308.1">
    <property type="nucleotide sequence ID" value="NZ_CP054142.1"/>
</dbReference>
<keyword evidence="5 8" id="KW-0812">Transmembrane</keyword>
<proteinExistence type="inferred from homology"/>
<dbReference type="PANTHER" id="PTHR43357:SF4">
    <property type="entry name" value="INNER MEMBRANE ABC TRANSPORTER PERMEASE PROTEIN YDCV"/>
    <property type="match status" value="1"/>
</dbReference>
<dbReference type="KEGG" id="tpav:HRQ91_03640"/>
<reference evidence="10 11" key="1">
    <citation type="journal article" date="2021" name="Microbiol. Resour. Announc.">
        <title>Complete Genome Sequences of Three Human Oral Treponema parvum Isolates.</title>
        <authorList>
            <person name="Zeng H."/>
            <person name="Watt R.M."/>
        </authorList>
    </citation>
    <scope>NUCLEOTIDE SEQUENCE [LARGE SCALE GENOMIC DNA]</scope>
    <source>
        <strain evidence="10 11">ATCC 700770</strain>
    </source>
</reference>
<evidence type="ECO:0000256" key="5">
    <source>
        <dbReference type="ARBA" id="ARBA00022692"/>
    </source>
</evidence>
<feature type="transmembrane region" description="Helical" evidence="8">
    <location>
        <begin position="490"/>
        <end position="513"/>
    </location>
</feature>
<evidence type="ECO:0000313" key="11">
    <source>
        <dbReference type="Proteomes" id="UP000671908"/>
    </source>
</evidence>
<dbReference type="PROSITE" id="PS50928">
    <property type="entry name" value="ABC_TM1"/>
    <property type="match status" value="2"/>
</dbReference>
<evidence type="ECO:0000256" key="3">
    <source>
        <dbReference type="ARBA" id="ARBA00022475"/>
    </source>
</evidence>
<keyword evidence="7 8" id="KW-0472">Membrane</keyword>
<dbReference type="GO" id="GO:0055085">
    <property type="term" value="P:transmembrane transport"/>
    <property type="evidence" value="ECO:0007669"/>
    <property type="project" value="InterPro"/>
</dbReference>
<feature type="domain" description="ABC transmembrane type-1" evidence="9">
    <location>
        <begin position="66"/>
        <end position="271"/>
    </location>
</feature>
<comment type="similarity">
    <text evidence="8">Belongs to the binding-protein-dependent transport system permease family.</text>
</comment>
<organism evidence="10 11">
    <name type="scientific">Treponema parvum</name>
    <dbReference type="NCBI Taxonomy" id="138851"/>
    <lineage>
        <taxon>Bacteria</taxon>
        <taxon>Pseudomonadati</taxon>
        <taxon>Spirochaetota</taxon>
        <taxon>Spirochaetia</taxon>
        <taxon>Spirochaetales</taxon>
        <taxon>Treponemataceae</taxon>
        <taxon>Treponema</taxon>
    </lineage>
</organism>
<dbReference type="SUPFAM" id="SSF161098">
    <property type="entry name" value="MetI-like"/>
    <property type="match status" value="2"/>
</dbReference>
<name>A0A975IE63_9SPIR</name>
<feature type="transmembrane region" description="Helical" evidence="8">
    <location>
        <begin position="15"/>
        <end position="48"/>
    </location>
</feature>
<dbReference type="GO" id="GO:0005886">
    <property type="term" value="C:plasma membrane"/>
    <property type="evidence" value="ECO:0007669"/>
    <property type="project" value="UniProtKB-SubCell"/>
</dbReference>
<evidence type="ECO:0000256" key="7">
    <source>
        <dbReference type="ARBA" id="ARBA00023136"/>
    </source>
</evidence>